<dbReference type="PANTHER" id="PTHR42648:SF18">
    <property type="entry name" value="RETROTRANSPOSON, UNCLASSIFIED-LIKE PROTEIN"/>
    <property type="match status" value="1"/>
</dbReference>
<dbReference type="GO" id="GO:0015074">
    <property type="term" value="P:DNA integration"/>
    <property type="evidence" value="ECO:0007669"/>
    <property type="project" value="InterPro"/>
</dbReference>
<dbReference type="InterPro" id="IPR036397">
    <property type="entry name" value="RNaseH_sf"/>
</dbReference>
<dbReference type="InterPro" id="IPR012337">
    <property type="entry name" value="RNaseH-like_sf"/>
</dbReference>
<dbReference type="eggNOG" id="KOG0017">
    <property type="taxonomic scope" value="Eukaryota"/>
</dbReference>
<sequence length="797" mass="91044">MHLDNPKDVWDHLKDEFQGSDRTRKIQAFNLTRQFEMLTMDESETIREFFGKMMGIVNQLRLLEDSRDIGQMTLKELVNALEGLEQRRAFRQNRLIKSVLVAKAKNQKQGHVEKVCKNKGKSLEEKAAVVEEHKLDGEVLFMVKKVDSDKKNNVWLIDSGCSNHLTGCKENFISLNENFRTQMEVGNGDMLLILGTGIVGVQTPGDIKLAANVYFAPNVCQNLLSVVEMRNKCFPLNWVTLKHFAFNCTLYDTKLWHRRFGHVNYGSLSLMASNNLVNGLPNMANSNNICEACQYGKQRRVPFPQSRTWKVTCKLQFCWIYFLKFKSDALKVFAKFKALVENQMSLTIKKLRSDNGAEYTANEFEAYLSKLGIMHQLTVPYSPQQNGVLERKNRTLMEMARCLLFEKKLPKFLLVEVVNTANYLLNLSPIKALVPDARRTKLDSKSMLAIHLGYSETSKAKQVVGLDNYVSVGNQLTEEEFELNLDDVDEMPMRGTRSLSDVYVRCHVAISEPSSYAEATSDEHWKQAMEAKMKMIWKNKTWVLVDRPTDHNVIGVKWIYRTKVNPDGLVNKYKARLVVKGFAQIYGVDYMETYAFVARHDTIRLLVALSARKVALYVDDLLVTGLETDCLFEFKSQMLKNFEMTDLGTVDYGVKYVRAESSELQGFSDSDWKQEVMAQSSAEAEYIATAVDANQVLWLRKILAELGFSQNKGTLLQVDNQSAIAIAKNPVQHGRTKHIRVKFHALREAVKEGDIELEYCPTKEQQADIFTKCLNAEQFEYLRGKLGVYSSGIKEEC</sequence>
<keyword evidence="1" id="KW-0645">Protease</keyword>
<dbReference type="GO" id="GO:0003676">
    <property type="term" value="F:nucleic acid binding"/>
    <property type="evidence" value="ECO:0007669"/>
    <property type="project" value="InterPro"/>
</dbReference>
<evidence type="ECO:0000256" key="3">
    <source>
        <dbReference type="ARBA" id="ARBA00022750"/>
    </source>
</evidence>
<dbReference type="InterPro" id="IPR025724">
    <property type="entry name" value="GAG-pre-integrase_dom"/>
</dbReference>
<dbReference type="Pfam" id="PF14223">
    <property type="entry name" value="Retrotran_gag_2"/>
    <property type="match status" value="1"/>
</dbReference>
<dbReference type="STRING" id="3641.A0A061F836"/>
<dbReference type="InterPro" id="IPR039537">
    <property type="entry name" value="Retrotran_Ty1/copia-like"/>
</dbReference>
<keyword evidence="4" id="KW-0378">Hydrolase</keyword>
<dbReference type="Pfam" id="PF13976">
    <property type="entry name" value="gag_pre-integrs"/>
    <property type="match status" value="1"/>
</dbReference>
<dbReference type="EMBL" id="CM001885">
    <property type="protein sequence ID" value="EOY13053.1"/>
    <property type="molecule type" value="Genomic_DNA"/>
</dbReference>
<dbReference type="HOGENOM" id="CLU_001650_5_1_1"/>
<dbReference type="FunCoup" id="A0A061F836">
    <property type="interactions" value="18"/>
</dbReference>
<dbReference type="GO" id="GO:0004190">
    <property type="term" value="F:aspartic-type endopeptidase activity"/>
    <property type="evidence" value="ECO:0007669"/>
    <property type="project" value="UniProtKB-KW"/>
</dbReference>
<dbReference type="PANTHER" id="PTHR42648">
    <property type="entry name" value="TRANSPOSASE, PUTATIVE-RELATED"/>
    <property type="match status" value="1"/>
</dbReference>
<evidence type="ECO:0000256" key="4">
    <source>
        <dbReference type="ARBA" id="ARBA00022801"/>
    </source>
</evidence>
<proteinExistence type="predicted"/>
<dbReference type="InterPro" id="IPR001584">
    <property type="entry name" value="Integrase_cat-core"/>
</dbReference>
<dbReference type="Pfam" id="PF07727">
    <property type="entry name" value="RVT_2"/>
    <property type="match status" value="1"/>
</dbReference>
<dbReference type="Pfam" id="PF00665">
    <property type="entry name" value="rve"/>
    <property type="match status" value="1"/>
</dbReference>
<gene>
    <name evidence="6" type="ORF">TCM_031572</name>
</gene>
<keyword evidence="2" id="KW-0479">Metal-binding</keyword>
<dbReference type="SUPFAM" id="SSF56672">
    <property type="entry name" value="DNA/RNA polymerases"/>
    <property type="match status" value="1"/>
</dbReference>
<dbReference type="Pfam" id="PF22936">
    <property type="entry name" value="Pol_BBD"/>
    <property type="match status" value="1"/>
</dbReference>
<dbReference type="AlphaFoldDB" id="A0A061F836"/>
<organism evidence="6 7">
    <name type="scientific">Theobroma cacao</name>
    <name type="common">Cacao</name>
    <name type="synonym">Cocoa</name>
    <dbReference type="NCBI Taxonomy" id="3641"/>
    <lineage>
        <taxon>Eukaryota</taxon>
        <taxon>Viridiplantae</taxon>
        <taxon>Streptophyta</taxon>
        <taxon>Embryophyta</taxon>
        <taxon>Tracheophyta</taxon>
        <taxon>Spermatophyta</taxon>
        <taxon>Magnoliopsida</taxon>
        <taxon>eudicotyledons</taxon>
        <taxon>Gunneridae</taxon>
        <taxon>Pentapetalae</taxon>
        <taxon>rosids</taxon>
        <taxon>malvids</taxon>
        <taxon>Malvales</taxon>
        <taxon>Malvaceae</taxon>
        <taxon>Byttnerioideae</taxon>
        <taxon>Theobroma</taxon>
    </lineage>
</organism>
<dbReference type="InParanoid" id="A0A061F836"/>
<evidence type="ECO:0000313" key="7">
    <source>
        <dbReference type="Proteomes" id="UP000026915"/>
    </source>
</evidence>
<dbReference type="Proteomes" id="UP000026915">
    <property type="component" value="Chromosome 7"/>
</dbReference>
<dbReference type="PROSITE" id="PS50994">
    <property type="entry name" value="INTEGRASE"/>
    <property type="match status" value="1"/>
</dbReference>
<dbReference type="InterPro" id="IPR043502">
    <property type="entry name" value="DNA/RNA_pol_sf"/>
</dbReference>
<keyword evidence="3" id="KW-0064">Aspartyl protease</keyword>
<feature type="domain" description="Integrase catalytic" evidence="5">
    <location>
        <begin position="316"/>
        <end position="443"/>
    </location>
</feature>
<accession>A0A061F836</accession>
<dbReference type="InterPro" id="IPR054722">
    <property type="entry name" value="PolX-like_BBD"/>
</dbReference>
<evidence type="ECO:0000256" key="2">
    <source>
        <dbReference type="ARBA" id="ARBA00022723"/>
    </source>
</evidence>
<name>A0A061F836_THECC</name>
<dbReference type="InterPro" id="IPR013103">
    <property type="entry name" value="RVT_2"/>
</dbReference>
<dbReference type="GO" id="GO:0006508">
    <property type="term" value="P:proteolysis"/>
    <property type="evidence" value="ECO:0007669"/>
    <property type="project" value="UniProtKB-KW"/>
</dbReference>
<dbReference type="Gene3D" id="3.30.420.10">
    <property type="entry name" value="Ribonuclease H-like superfamily/Ribonuclease H"/>
    <property type="match status" value="1"/>
</dbReference>
<protein>
    <recommendedName>
        <fullName evidence="5">Integrase catalytic domain-containing protein</fullName>
    </recommendedName>
</protein>
<evidence type="ECO:0000259" key="5">
    <source>
        <dbReference type="PROSITE" id="PS50994"/>
    </source>
</evidence>
<dbReference type="CDD" id="cd09272">
    <property type="entry name" value="RNase_HI_RT_Ty1"/>
    <property type="match status" value="1"/>
</dbReference>
<evidence type="ECO:0000313" key="6">
    <source>
        <dbReference type="EMBL" id="EOY13053.1"/>
    </source>
</evidence>
<dbReference type="GO" id="GO:0046872">
    <property type="term" value="F:metal ion binding"/>
    <property type="evidence" value="ECO:0007669"/>
    <property type="project" value="UniProtKB-KW"/>
</dbReference>
<dbReference type="Gramene" id="EOY13053">
    <property type="protein sequence ID" value="EOY13053"/>
    <property type="gene ID" value="TCM_031572"/>
</dbReference>
<evidence type="ECO:0000256" key="1">
    <source>
        <dbReference type="ARBA" id="ARBA00022670"/>
    </source>
</evidence>
<reference evidence="6 7" key="1">
    <citation type="journal article" date="2013" name="Genome Biol.">
        <title>The genome sequence of the most widely cultivated cacao type and its use to identify candidate genes regulating pod color.</title>
        <authorList>
            <person name="Motamayor J.C."/>
            <person name="Mockaitis K."/>
            <person name="Schmutz J."/>
            <person name="Haiminen N."/>
            <person name="Iii D.L."/>
            <person name="Cornejo O."/>
            <person name="Findley S.D."/>
            <person name="Zheng P."/>
            <person name="Utro F."/>
            <person name="Royaert S."/>
            <person name="Saski C."/>
            <person name="Jenkins J."/>
            <person name="Podicheti R."/>
            <person name="Zhao M."/>
            <person name="Scheffler B.E."/>
            <person name="Stack J.C."/>
            <person name="Feltus F.A."/>
            <person name="Mustiga G.M."/>
            <person name="Amores F."/>
            <person name="Phillips W."/>
            <person name="Marelli J.P."/>
            <person name="May G.D."/>
            <person name="Shapiro H."/>
            <person name="Ma J."/>
            <person name="Bustamante C.D."/>
            <person name="Schnell R.J."/>
            <person name="Main D."/>
            <person name="Gilbert D."/>
            <person name="Parida L."/>
            <person name="Kuhn D.N."/>
        </authorList>
    </citation>
    <scope>NUCLEOTIDE SEQUENCE [LARGE SCALE GENOMIC DNA]</scope>
    <source>
        <strain evidence="7">cv. Matina 1-6</strain>
    </source>
</reference>
<dbReference type="SUPFAM" id="SSF53098">
    <property type="entry name" value="Ribonuclease H-like"/>
    <property type="match status" value="1"/>
</dbReference>
<keyword evidence="7" id="KW-1185">Reference proteome</keyword>